<sequence>MKQWLMALLAMLVPAVMATPVPLMGDAVVNEAFRLRLQSYRQADLALTPSVAAAGQRQVDLLVFTPAWATPRLGYAQMLSMAQQGVVATNQAFATSGARLELRLRALLPAPTVPMSTQAASLLNLFEDDPQVQAALNRYYGADLAMLLVPAMDDAAGVAFLPGQTSVVSYQGFADSIRNAVFSHELGHNFGAGHEGDANGLFAYSHAIDCGFGRTLMWSFVSSGTLASFSSPGVTSPFGCGDAATADNGRTLNESADFIADQAQPLAERGSLGFVASRLEADEGSVVSVPVRRTDVTQVAAAVVRVSGSGYQGPPLLALTFEAGVEEVELELATSVDGISVNRELELELLWPSGSAIGSQSSLVVALADGDATGGPGSIVFSQSRYQASAGDTVVVGLSRVGGSRGTLTVRLQTIAQTAVAGRDYVPLDTSLTFAEGEVSSSVSVTTFSADQDRALLLRLTSAEGQQSEARIELAASSVPDSGGGGGGAMGWWSLSAWLTLVFYRRIRCRALTRALTRA</sequence>
<dbReference type="Gene3D" id="3.40.390.10">
    <property type="entry name" value="Collagenase (Catalytic Domain)"/>
    <property type="match status" value="1"/>
</dbReference>
<dbReference type="SMART" id="SM00237">
    <property type="entry name" value="Calx_beta"/>
    <property type="match status" value="1"/>
</dbReference>
<evidence type="ECO:0000256" key="3">
    <source>
        <dbReference type="ARBA" id="ARBA00022837"/>
    </source>
</evidence>
<name>A0A1G8RE33_9GAMM</name>
<dbReference type="InterPro" id="IPR038081">
    <property type="entry name" value="CalX-like_sf"/>
</dbReference>
<organism evidence="6 7">
    <name type="scientific">Ferrimonas sediminum</name>
    <dbReference type="NCBI Taxonomy" id="718193"/>
    <lineage>
        <taxon>Bacteria</taxon>
        <taxon>Pseudomonadati</taxon>
        <taxon>Pseudomonadota</taxon>
        <taxon>Gammaproteobacteria</taxon>
        <taxon>Alteromonadales</taxon>
        <taxon>Ferrimonadaceae</taxon>
        <taxon>Ferrimonas</taxon>
    </lineage>
</organism>
<dbReference type="RefSeq" id="WP_090364709.1">
    <property type="nucleotide sequence ID" value="NZ_FNEM01000005.1"/>
</dbReference>
<dbReference type="EMBL" id="FNEM01000005">
    <property type="protein sequence ID" value="SDJ15252.1"/>
    <property type="molecule type" value="Genomic_DNA"/>
</dbReference>
<dbReference type="Pfam" id="PF03160">
    <property type="entry name" value="Calx-beta"/>
    <property type="match status" value="1"/>
</dbReference>
<evidence type="ECO:0000256" key="4">
    <source>
        <dbReference type="SAM" id="SignalP"/>
    </source>
</evidence>
<feature type="chain" id="PRO_5011741602" evidence="4">
    <location>
        <begin position="19"/>
        <end position="519"/>
    </location>
</feature>
<evidence type="ECO:0000313" key="7">
    <source>
        <dbReference type="Proteomes" id="UP000199527"/>
    </source>
</evidence>
<feature type="signal peptide" evidence="4">
    <location>
        <begin position="1"/>
        <end position="18"/>
    </location>
</feature>
<dbReference type="GO" id="GO:0016020">
    <property type="term" value="C:membrane"/>
    <property type="evidence" value="ECO:0007669"/>
    <property type="project" value="InterPro"/>
</dbReference>
<keyword evidence="1 4" id="KW-0732">Signal</keyword>
<dbReference type="GO" id="GO:0007154">
    <property type="term" value="P:cell communication"/>
    <property type="evidence" value="ECO:0007669"/>
    <property type="project" value="InterPro"/>
</dbReference>
<evidence type="ECO:0000256" key="1">
    <source>
        <dbReference type="ARBA" id="ARBA00022729"/>
    </source>
</evidence>
<keyword evidence="3" id="KW-0106">Calcium</keyword>
<dbReference type="SUPFAM" id="SSF141072">
    <property type="entry name" value="CalX-like"/>
    <property type="match status" value="1"/>
</dbReference>
<dbReference type="Proteomes" id="UP000199527">
    <property type="component" value="Unassembled WGS sequence"/>
</dbReference>
<evidence type="ECO:0000256" key="2">
    <source>
        <dbReference type="ARBA" id="ARBA00022737"/>
    </source>
</evidence>
<protein>
    <submittedName>
        <fullName evidence="6">Calx-beta domain-containing protein</fullName>
    </submittedName>
</protein>
<dbReference type="InterPro" id="IPR003644">
    <property type="entry name" value="Calx_beta"/>
</dbReference>
<dbReference type="SUPFAM" id="SSF55486">
    <property type="entry name" value="Metalloproteases ('zincins'), catalytic domain"/>
    <property type="match status" value="1"/>
</dbReference>
<evidence type="ECO:0000259" key="5">
    <source>
        <dbReference type="SMART" id="SM00237"/>
    </source>
</evidence>
<keyword evidence="2" id="KW-0677">Repeat</keyword>
<gene>
    <name evidence="6" type="ORF">SAMN04488540_105146</name>
</gene>
<feature type="domain" description="Calx-beta" evidence="5">
    <location>
        <begin position="363"/>
        <end position="461"/>
    </location>
</feature>
<evidence type="ECO:0000313" key="6">
    <source>
        <dbReference type="EMBL" id="SDJ15252.1"/>
    </source>
</evidence>
<dbReference type="AlphaFoldDB" id="A0A1G8RE33"/>
<dbReference type="GO" id="GO:0008237">
    <property type="term" value="F:metallopeptidase activity"/>
    <property type="evidence" value="ECO:0007669"/>
    <property type="project" value="InterPro"/>
</dbReference>
<accession>A0A1G8RE33</accession>
<dbReference type="Gene3D" id="2.60.40.2030">
    <property type="match status" value="1"/>
</dbReference>
<dbReference type="Pfam" id="PF13582">
    <property type="entry name" value="Reprolysin_3"/>
    <property type="match status" value="1"/>
</dbReference>
<proteinExistence type="predicted"/>
<keyword evidence="7" id="KW-1185">Reference proteome</keyword>
<dbReference type="OrthoDB" id="7053703at2"/>
<reference evidence="7" key="1">
    <citation type="submission" date="2016-10" db="EMBL/GenBank/DDBJ databases">
        <authorList>
            <person name="Varghese N."/>
            <person name="Submissions S."/>
        </authorList>
    </citation>
    <scope>NUCLEOTIDE SEQUENCE [LARGE SCALE GENOMIC DNA]</scope>
    <source>
        <strain evidence="7">DSM 23317</strain>
    </source>
</reference>
<dbReference type="InterPro" id="IPR024079">
    <property type="entry name" value="MetalloPept_cat_dom_sf"/>
</dbReference>